<organism evidence="1 2">
    <name type="scientific">Metabacillus niabensis</name>
    <dbReference type="NCBI Taxonomy" id="324854"/>
    <lineage>
        <taxon>Bacteria</taxon>
        <taxon>Bacillati</taxon>
        <taxon>Bacillota</taxon>
        <taxon>Bacilli</taxon>
        <taxon>Bacillales</taxon>
        <taxon>Bacillaceae</taxon>
        <taxon>Metabacillus</taxon>
    </lineage>
</organism>
<dbReference type="Pfam" id="PF06935">
    <property type="entry name" value="DUF1284"/>
    <property type="match status" value="1"/>
</dbReference>
<name>A0ABT9Z235_9BACI</name>
<proteinExistence type="predicted"/>
<sequence>MYKLRGHHLFCLLGYRGMGYSAEYVENMTRLHQTLRNNPKTLIQLVKGPDHLCEKYPNTGEYHCQDANIYTRDAAILEKVGLEIGQILSWEEIESSIRKHVIPSVIQTVCETCSWRTFGVCEEGIRELLEGKGLREIKNAKEGHAKEGQSPLT</sequence>
<accession>A0ABT9Z235</accession>
<dbReference type="InterPro" id="IPR009702">
    <property type="entry name" value="DUF1284"/>
</dbReference>
<keyword evidence="2" id="KW-1185">Reference proteome</keyword>
<evidence type="ECO:0000313" key="2">
    <source>
        <dbReference type="Proteomes" id="UP001232245"/>
    </source>
</evidence>
<comment type="caution">
    <text evidence="1">The sequence shown here is derived from an EMBL/GenBank/DDBJ whole genome shotgun (WGS) entry which is preliminary data.</text>
</comment>
<reference evidence="1 2" key="1">
    <citation type="submission" date="2023-07" db="EMBL/GenBank/DDBJ databases">
        <title>Genomic Encyclopedia of Type Strains, Phase IV (KMG-IV): sequencing the most valuable type-strain genomes for metagenomic binning, comparative biology and taxonomic classification.</title>
        <authorList>
            <person name="Goeker M."/>
        </authorList>
    </citation>
    <scope>NUCLEOTIDE SEQUENCE [LARGE SCALE GENOMIC DNA]</scope>
    <source>
        <strain evidence="1 2">DSM 17723</strain>
    </source>
</reference>
<evidence type="ECO:0000313" key="1">
    <source>
        <dbReference type="EMBL" id="MDQ0225633.1"/>
    </source>
</evidence>
<dbReference type="EMBL" id="JAUSTZ010000003">
    <property type="protein sequence ID" value="MDQ0225633.1"/>
    <property type="molecule type" value="Genomic_DNA"/>
</dbReference>
<gene>
    <name evidence="1" type="ORF">J2S02_001977</name>
</gene>
<dbReference type="Proteomes" id="UP001232245">
    <property type="component" value="Unassembled WGS sequence"/>
</dbReference>
<dbReference type="RefSeq" id="WP_307190634.1">
    <property type="nucleotide sequence ID" value="NZ_JAUSTZ010000003.1"/>
</dbReference>
<protein>
    <recommendedName>
        <fullName evidence="3">DUF1284 domain-containing protein</fullName>
    </recommendedName>
</protein>
<evidence type="ECO:0008006" key="3">
    <source>
        <dbReference type="Google" id="ProtNLM"/>
    </source>
</evidence>